<dbReference type="Proteomes" id="UP000701680">
    <property type="component" value="Unassembled WGS sequence"/>
</dbReference>
<evidence type="ECO:0000313" key="1">
    <source>
        <dbReference type="EMBL" id="NSK14437.1"/>
    </source>
</evidence>
<comment type="caution">
    <text evidence="2">The sequence shown here is derived from an EMBL/GenBank/DDBJ whole genome shotgun (WGS) entry which is preliminary data.</text>
</comment>
<reference evidence="3 4" key="1">
    <citation type="journal article" date="2020" name="Cell Host Microbe">
        <title>Functional and Genomic Variation between Human-Derived Isolates of Lachnospiraceae Reveals Inter- and Intra-Species Diversity.</title>
        <authorList>
            <person name="Sorbara M.T."/>
            <person name="Littmann E.R."/>
            <person name="Fontana E."/>
            <person name="Moody T.U."/>
            <person name="Kohout C.E."/>
            <person name="Gjonbalaj M."/>
            <person name="Eaton V."/>
            <person name="Seok R."/>
            <person name="Leiner I.M."/>
            <person name="Pamer E.G."/>
        </authorList>
    </citation>
    <scope>NUCLEOTIDE SEQUENCE [LARGE SCALE GENOMIC DNA]</scope>
    <source>
        <strain evidence="2 3">MSK.17.11</strain>
        <strain evidence="1 4">MSK.17.38</strain>
    </source>
</reference>
<dbReference type="EMBL" id="JAAIUO010000003">
    <property type="protein sequence ID" value="NSK14437.1"/>
    <property type="molecule type" value="Genomic_DNA"/>
</dbReference>
<gene>
    <name evidence="2" type="ORF">G5A66_06015</name>
    <name evidence="1" type="ORF">G5A75_06035</name>
</gene>
<dbReference type="EMBL" id="JAAITX010000003">
    <property type="protein sequence ID" value="NVH58211.1"/>
    <property type="molecule type" value="Genomic_DNA"/>
</dbReference>
<dbReference type="RefSeq" id="WP_173814570.1">
    <property type="nucleotide sequence ID" value="NZ_JAAITX010000003.1"/>
</dbReference>
<name>A0A850HIL3_9FIRM</name>
<accession>A0A850HIL3</accession>
<proteinExistence type="predicted"/>
<protein>
    <recommendedName>
        <fullName evidence="5">DUF1444 family protein</fullName>
    </recommendedName>
</protein>
<organism evidence="2 3">
    <name type="scientific">Dorea phocaeensis</name>
    <dbReference type="NCBI Taxonomy" id="2040291"/>
    <lineage>
        <taxon>Bacteria</taxon>
        <taxon>Bacillati</taxon>
        <taxon>Bacillota</taxon>
        <taxon>Clostridia</taxon>
        <taxon>Lachnospirales</taxon>
        <taxon>Lachnospiraceae</taxon>
        <taxon>Dorea</taxon>
    </lineage>
</organism>
<keyword evidence="3" id="KW-1185">Reference proteome</keyword>
<reference evidence="2" key="2">
    <citation type="submission" date="2020-02" db="EMBL/GenBank/DDBJ databases">
        <authorList>
            <person name="Littmann E."/>
            <person name="Sorbara M."/>
        </authorList>
    </citation>
    <scope>NUCLEOTIDE SEQUENCE</scope>
    <source>
        <strain evidence="2">MSK.17.11</strain>
        <strain evidence="1">MSK.17.38</strain>
    </source>
</reference>
<dbReference type="AlphaFoldDB" id="A0A850HIL3"/>
<evidence type="ECO:0000313" key="4">
    <source>
        <dbReference type="Proteomes" id="UP000701680"/>
    </source>
</evidence>
<evidence type="ECO:0008006" key="5">
    <source>
        <dbReference type="Google" id="ProtNLM"/>
    </source>
</evidence>
<dbReference type="Proteomes" id="UP000528555">
    <property type="component" value="Unassembled WGS sequence"/>
</dbReference>
<evidence type="ECO:0000313" key="3">
    <source>
        <dbReference type="Proteomes" id="UP000528555"/>
    </source>
</evidence>
<sequence>MKKYEEEHYRYERIQDKIYPWIKKELIDLHALNGKHISENDTLVVSFIGDLKIIFVIKREEDVYEVLKDNMLPPECNIEALYQKACENLVRDVEFVIANTWYGGFGILADGHNEASSLCFKHIWQVCADKLKDDILIMVPAKDTVLLAPASNEDAVEKMKEHASGAYEQSADRISMKQFLFSQEGKELTVYED</sequence>
<evidence type="ECO:0000313" key="2">
    <source>
        <dbReference type="EMBL" id="NVH58211.1"/>
    </source>
</evidence>